<dbReference type="SUPFAM" id="SSF57716">
    <property type="entry name" value="Glucocorticoid receptor-like (DNA-binding domain)"/>
    <property type="match status" value="1"/>
</dbReference>
<dbReference type="InterPro" id="IPR038441">
    <property type="entry name" value="THAP_Znf_sf"/>
</dbReference>
<dbReference type="PANTHER" id="PTHR46600">
    <property type="entry name" value="THAP DOMAIN-CONTAINING"/>
    <property type="match status" value="1"/>
</dbReference>
<evidence type="ECO:0000256" key="5">
    <source>
        <dbReference type="PROSITE-ProRule" id="PRU00309"/>
    </source>
</evidence>
<reference evidence="9" key="1">
    <citation type="submission" date="2025-08" db="UniProtKB">
        <authorList>
            <consortium name="RefSeq"/>
        </authorList>
    </citation>
    <scope>IDENTIFICATION</scope>
    <source>
        <tissue evidence="9">Whole sample</tissue>
    </source>
</reference>
<keyword evidence="3" id="KW-0862">Zinc</keyword>
<evidence type="ECO:0000256" key="6">
    <source>
        <dbReference type="SAM" id="MobiDB-lite"/>
    </source>
</evidence>
<dbReference type="InterPro" id="IPR006612">
    <property type="entry name" value="THAP_Znf"/>
</dbReference>
<dbReference type="Proteomes" id="UP000694844">
    <property type="component" value="Chromosome 6"/>
</dbReference>
<evidence type="ECO:0000256" key="4">
    <source>
        <dbReference type="ARBA" id="ARBA00023125"/>
    </source>
</evidence>
<protein>
    <submittedName>
        <fullName evidence="9">Uncharacterized protein LOC111100934</fullName>
    </submittedName>
</protein>
<keyword evidence="8" id="KW-1185">Reference proteome</keyword>
<feature type="region of interest" description="Disordered" evidence="6">
    <location>
        <begin position="239"/>
        <end position="281"/>
    </location>
</feature>
<evidence type="ECO:0000256" key="3">
    <source>
        <dbReference type="ARBA" id="ARBA00022833"/>
    </source>
</evidence>
<dbReference type="SMART" id="SM00980">
    <property type="entry name" value="THAP"/>
    <property type="match status" value="1"/>
</dbReference>
<feature type="region of interest" description="Disordered" evidence="6">
    <location>
        <begin position="136"/>
        <end position="193"/>
    </location>
</feature>
<dbReference type="GO" id="GO:0043565">
    <property type="term" value="F:sequence-specific DNA binding"/>
    <property type="evidence" value="ECO:0007669"/>
    <property type="project" value="InterPro"/>
</dbReference>
<evidence type="ECO:0000313" key="8">
    <source>
        <dbReference type="Proteomes" id="UP000694844"/>
    </source>
</evidence>
<dbReference type="GeneID" id="111100934"/>
<dbReference type="PROSITE" id="PS50950">
    <property type="entry name" value="ZF_THAP"/>
    <property type="match status" value="1"/>
</dbReference>
<proteinExistence type="predicted"/>
<keyword evidence="2 5" id="KW-0863">Zinc-finger</keyword>
<name>A0A8B8ACE7_CRAVI</name>
<evidence type="ECO:0000313" key="9">
    <source>
        <dbReference type="RefSeq" id="XP_022288825.1"/>
    </source>
</evidence>
<evidence type="ECO:0000256" key="1">
    <source>
        <dbReference type="ARBA" id="ARBA00022723"/>
    </source>
</evidence>
<dbReference type="Gene3D" id="6.20.210.20">
    <property type="entry name" value="THAP domain"/>
    <property type="match status" value="1"/>
</dbReference>
<feature type="compositionally biased region" description="Acidic residues" evidence="6">
    <location>
        <begin position="251"/>
        <end position="281"/>
    </location>
</feature>
<evidence type="ECO:0000259" key="7">
    <source>
        <dbReference type="PROSITE" id="PS50950"/>
    </source>
</evidence>
<gene>
    <name evidence="9" type="primary">LOC111100934</name>
</gene>
<accession>A0A8B8ACE7</accession>
<dbReference type="InterPro" id="IPR026516">
    <property type="entry name" value="THAP1/10"/>
</dbReference>
<dbReference type="OrthoDB" id="6141328at2759"/>
<dbReference type="SMART" id="SM00692">
    <property type="entry name" value="DM3"/>
    <property type="match status" value="1"/>
</dbReference>
<dbReference type="Pfam" id="PF05485">
    <property type="entry name" value="THAP"/>
    <property type="match status" value="1"/>
</dbReference>
<dbReference type="AlphaFoldDB" id="A0A8B8ACE7"/>
<dbReference type="RefSeq" id="XP_022288825.1">
    <property type="nucleotide sequence ID" value="XM_022433117.1"/>
</dbReference>
<organism evidence="8 9">
    <name type="scientific">Crassostrea virginica</name>
    <name type="common">Eastern oyster</name>
    <dbReference type="NCBI Taxonomy" id="6565"/>
    <lineage>
        <taxon>Eukaryota</taxon>
        <taxon>Metazoa</taxon>
        <taxon>Spiralia</taxon>
        <taxon>Lophotrochozoa</taxon>
        <taxon>Mollusca</taxon>
        <taxon>Bivalvia</taxon>
        <taxon>Autobranchia</taxon>
        <taxon>Pteriomorphia</taxon>
        <taxon>Ostreida</taxon>
        <taxon>Ostreoidea</taxon>
        <taxon>Ostreidae</taxon>
        <taxon>Crassostrea</taxon>
    </lineage>
</organism>
<keyword evidence="4 5" id="KW-0238">DNA-binding</keyword>
<feature type="domain" description="THAP-type" evidence="7">
    <location>
        <begin position="1"/>
        <end position="89"/>
    </location>
</feature>
<evidence type="ECO:0000256" key="2">
    <source>
        <dbReference type="ARBA" id="ARBA00022771"/>
    </source>
</evidence>
<dbReference type="KEGG" id="cvn:111100934"/>
<dbReference type="GO" id="GO:0008270">
    <property type="term" value="F:zinc ion binding"/>
    <property type="evidence" value="ECO:0007669"/>
    <property type="project" value="UniProtKB-KW"/>
</dbReference>
<sequence length="380" mass="42607">MVFCAAYGCTNRQTKGCGLSFFSFPKDSARKKTWTVFCRRDDFVPTKNHRLCSAHFSADQLARDPQKLEEHGYAGARIRLLADAFPDIPLPLQHVQDENQNGAINKTKRRGAYEKRQRANVLQQVMLEFEARNCEDNCETSPPVKEHELDPPINQDMPTSQLESLTEEPTCSQEETEESTRGKQVEKKCQVSLMPPQRTRRIQVNMPTEPSVQTVSTAVQCSSLSDGVPLRVAAGLVPLLSQPPTPNIFENDSEEEQDPVSDSDSDFDPMDEIDDASDDENQQELYPLRTNVNPEEEKQFLVSESCLAAILGRCSTCNGECQSSVVFTRGTMIGTESVCTKGHLSQWESQKCHNRMPWSDLLLTGAVVFSGINFSKCLRF</sequence>
<dbReference type="PANTHER" id="PTHR46600:SF11">
    <property type="entry name" value="THAP DOMAIN-CONTAINING PROTEIN 10"/>
    <property type="match status" value="1"/>
</dbReference>
<keyword evidence="1" id="KW-0479">Metal-binding</keyword>
<feature type="compositionally biased region" description="Basic and acidic residues" evidence="6">
    <location>
        <begin position="178"/>
        <end position="189"/>
    </location>
</feature>